<evidence type="ECO:0000256" key="1">
    <source>
        <dbReference type="ARBA" id="ARBA00000677"/>
    </source>
</evidence>
<keyword evidence="8" id="KW-0472">Membrane</keyword>
<evidence type="ECO:0000256" key="9">
    <source>
        <dbReference type="RuleBase" id="RU362042"/>
    </source>
</evidence>
<dbReference type="GO" id="GO:0006465">
    <property type="term" value="P:signal peptide processing"/>
    <property type="evidence" value="ECO:0007669"/>
    <property type="project" value="InterPro"/>
</dbReference>
<dbReference type="Pfam" id="PF10502">
    <property type="entry name" value="Peptidase_S26"/>
    <property type="match status" value="1"/>
</dbReference>
<dbReference type="InterPro" id="IPR036286">
    <property type="entry name" value="LexA/Signal_pep-like_sf"/>
</dbReference>
<dbReference type="InterPro" id="IPR000223">
    <property type="entry name" value="Pept_S26A_signal_pept_1"/>
</dbReference>
<feature type="active site" evidence="7">
    <location>
        <position position="258"/>
    </location>
</feature>
<dbReference type="NCBIfam" id="TIGR02227">
    <property type="entry name" value="sigpep_I_bact"/>
    <property type="match status" value="1"/>
</dbReference>
<evidence type="ECO:0000313" key="11">
    <source>
        <dbReference type="EMBL" id="XCM35638.1"/>
    </source>
</evidence>
<keyword evidence="6 8" id="KW-0378">Hydrolase</keyword>
<evidence type="ECO:0000256" key="5">
    <source>
        <dbReference type="ARBA" id="ARBA00022670"/>
    </source>
</evidence>
<dbReference type="GO" id="GO:0004252">
    <property type="term" value="F:serine-type endopeptidase activity"/>
    <property type="evidence" value="ECO:0007669"/>
    <property type="project" value="InterPro"/>
</dbReference>
<feature type="transmembrane region" description="Helical" evidence="8">
    <location>
        <begin position="37"/>
        <end position="59"/>
    </location>
</feature>
<proteinExistence type="inferred from homology"/>
<evidence type="ECO:0000259" key="10">
    <source>
        <dbReference type="Pfam" id="PF10502"/>
    </source>
</evidence>
<dbReference type="EMBL" id="CP159837">
    <property type="protein sequence ID" value="XCM35638.1"/>
    <property type="molecule type" value="Genomic_DNA"/>
</dbReference>
<feature type="domain" description="Peptidase S26" evidence="10">
    <location>
        <begin position="194"/>
        <end position="338"/>
    </location>
</feature>
<evidence type="ECO:0000256" key="3">
    <source>
        <dbReference type="ARBA" id="ARBA00009370"/>
    </source>
</evidence>
<dbReference type="PANTHER" id="PTHR43390">
    <property type="entry name" value="SIGNAL PEPTIDASE I"/>
    <property type="match status" value="1"/>
</dbReference>
<sequence length="346" mass="39006">MTKQSSITGKEPWLAVILSSLFPGIGQIYAGHKIRGVILIISSLCLLFFIILFGLAGRLAEPPGVQFGIMFFLLVIFNLFDAHRCAIKANHPDFERIRKSEKDPWLAVFLSRVIPGLGHAYLGEWEWASLFFILLIIVSILSIKYGLIGYLLGSIVLPSSCVYHAYMSAKTTRPKSPQLILRITLVVLLLQLPGSSFNSGFEARDIPSGSMLPTLEINDRILINKGSYRFKKPQRGDIIVFNPTAALRQENFKDPFIKRVIGLPGDKVEVKDGKVYINDQILQEDYIEESPNYDYGQAVVPENSYFVLGDNRNNSYDSHYWGFVPEEDIIGKATKRYWPVSRIGNL</sequence>
<dbReference type="CDD" id="cd06530">
    <property type="entry name" value="S26_SPase_I"/>
    <property type="match status" value="1"/>
</dbReference>
<evidence type="ECO:0000256" key="7">
    <source>
        <dbReference type="PIRSR" id="PIRSR600223-1"/>
    </source>
</evidence>
<dbReference type="GO" id="GO:0005886">
    <property type="term" value="C:plasma membrane"/>
    <property type="evidence" value="ECO:0007669"/>
    <property type="project" value="UniProtKB-SubCell"/>
</dbReference>
<dbReference type="PRINTS" id="PR00727">
    <property type="entry name" value="LEADERPTASE"/>
</dbReference>
<comment type="subcellular location">
    <subcellularLocation>
        <location evidence="2">Cell membrane</location>
        <topology evidence="2">Single-pass type II membrane protein</topology>
    </subcellularLocation>
    <subcellularLocation>
        <location evidence="9">Membrane</location>
        <topology evidence="9">Single-pass type II membrane protein</topology>
    </subcellularLocation>
</comment>
<reference evidence="11" key="1">
    <citation type="submission" date="2024-07" db="EMBL/GenBank/DDBJ databases">
        <authorList>
            <person name="Kim Y.J."/>
            <person name="Jeong J.Y."/>
        </authorList>
    </citation>
    <scope>NUCLEOTIDE SEQUENCE</scope>
    <source>
        <strain evidence="11">GIHE-MW2</strain>
    </source>
</reference>
<protein>
    <recommendedName>
        <fullName evidence="4 8">Signal peptidase I</fullName>
        <ecNumber evidence="4 8">3.4.21.89</ecNumber>
    </recommendedName>
</protein>
<evidence type="ECO:0000256" key="4">
    <source>
        <dbReference type="ARBA" id="ARBA00013208"/>
    </source>
</evidence>
<gene>
    <name evidence="11" type="primary">lepB</name>
    <name evidence="11" type="ORF">ABWT76_004331</name>
</gene>
<organism evidence="11">
    <name type="scientific">Planktothricoides raciborskii GIHE-MW2</name>
    <dbReference type="NCBI Taxonomy" id="2792601"/>
    <lineage>
        <taxon>Bacteria</taxon>
        <taxon>Bacillati</taxon>
        <taxon>Cyanobacteriota</taxon>
        <taxon>Cyanophyceae</taxon>
        <taxon>Oscillatoriophycideae</taxon>
        <taxon>Oscillatoriales</taxon>
        <taxon>Oscillatoriaceae</taxon>
        <taxon>Planktothricoides</taxon>
    </lineage>
</organism>
<dbReference type="InterPro" id="IPR019757">
    <property type="entry name" value="Pept_S26A_signal_pept_1_Lys-AS"/>
</dbReference>
<dbReference type="EC" id="3.4.21.89" evidence="4 8"/>
<dbReference type="PROSITE" id="PS00760">
    <property type="entry name" value="SPASE_I_2"/>
    <property type="match status" value="1"/>
</dbReference>
<comment type="catalytic activity">
    <reaction evidence="1 8">
        <text>Cleavage of hydrophobic, N-terminal signal or leader sequences from secreted and periplasmic proteins.</text>
        <dbReference type="EC" id="3.4.21.89"/>
    </reaction>
</comment>
<evidence type="ECO:0000256" key="6">
    <source>
        <dbReference type="ARBA" id="ARBA00022801"/>
    </source>
</evidence>
<comment type="caution">
    <text evidence="8">Lacks conserved residue(s) required for the propagation of feature annotation.</text>
</comment>
<dbReference type="PROSITE" id="PS00501">
    <property type="entry name" value="SPASE_I_1"/>
    <property type="match status" value="1"/>
</dbReference>
<feature type="active site" evidence="7">
    <location>
        <position position="210"/>
    </location>
</feature>
<dbReference type="InterPro" id="IPR019758">
    <property type="entry name" value="Pept_S26A_signal_pept_1_CS"/>
</dbReference>
<feature type="transmembrane region" description="Helical" evidence="8">
    <location>
        <begin position="179"/>
        <end position="197"/>
    </location>
</feature>
<dbReference type="AlphaFoldDB" id="A0AAU8JBX9"/>
<accession>A0AAU8JBX9</accession>
<keyword evidence="5 8" id="KW-0645">Protease</keyword>
<evidence type="ECO:0000256" key="8">
    <source>
        <dbReference type="RuleBase" id="RU003993"/>
    </source>
</evidence>
<feature type="transmembrane region" description="Helical" evidence="8">
    <location>
        <begin position="65"/>
        <end position="83"/>
    </location>
</feature>
<dbReference type="GO" id="GO:0009003">
    <property type="term" value="F:signal peptidase activity"/>
    <property type="evidence" value="ECO:0007669"/>
    <property type="project" value="UniProtKB-EC"/>
</dbReference>
<evidence type="ECO:0000256" key="2">
    <source>
        <dbReference type="ARBA" id="ARBA00004401"/>
    </source>
</evidence>
<dbReference type="PANTHER" id="PTHR43390:SF1">
    <property type="entry name" value="CHLOROPLAST PROCESSING PEPTIDASE"/>
    <property type="match status" value="1"/>
</dbReference>
<dbReference type="InterPro" id="IPR019533">
    <property type="entry name" value="Peptidase_S26"/>
</dbReference>
<keyword evidence="8" id="KW-1133">Transmembrane helix</keyword>
<dbReference type="Gene3D" id="2.10.109.10">
    <property type="entry name" value="Umud Fragment, subunit A"/>
    <property type="match status" value="1"/>
</dbReference>
<feature type="transmembrane region" description="Helical" evidence="8">
    <location>
        <begin position="128"/>
        <end position="158"/>
    </location>
</feature>
<dbReference type="SUPFAM" id="SSF51306">
    <property type="entry name" value="LexA/Signal peptidase"/>
    <property type="match status" value="1"/>
</dbReference>
<keyword evidence="8" id="KW-0812">Transmembrane</keyword>
<name>A0AAU8JBX9_9CYAN</name>
<dbReference type="InterPro" id="IPR019756">
    <property type="entry name" value="Pept_S26A_signal_pept_1_Ser-AS"/>
</dbReference>
<comment type="similarity">
    <text evidence="3 9">Belongs to the peptidase S26 family.</text>
</comment>
<dbReference type="PROSITE" id="PS00761">
    <property type="entry name" value="SPASE_I_3"/>
    <property type="match status" value="1"/>
</dbReference>